<keyword evidence="2" id="KW-0614">Plasmid</keyword>
<dbReference type="PANTHER" id="PTHR30461">
    <property type="entry name" value="DNA-INVERTASE FROM LAMBDOID PROPHAGE"/>
    <property type="match status" value="1"/>
</dbReference>
<dbReference type="SUPFAM" id="SSF53041">
    <property type="entry name" value="Resolvase-like"/>
    <property type="match status" value="1"/>
</dbReference>
<dbReference type="GO" id="GO:0000150">
    <property type="term" value="F:DNA strand exchange activity"/>
    <property type="evidence" value="ECO:0007669"/>
    <property type="project" value="InterPro"/>
</dbReference>
<dbReference type="RefSeq" id="WP_012196454.1">
    <property type="nucleotide sequence ID" value="NZ_CP022560.1"/>
</dbReference>
<accession>A0A290FUB0</accession>
<dbReference type="SMART" id="SM00857">
    <property type="entry name" value="Resolvase"/>
    <property type="match status" value="1"/>
</dbReference>
<dbReference type="GO" id="GO:0003677">
    <property type="term" value="F:DNA binding"/>
    <property type="evidence" value="ECO:0007669"/>
    <property type="project" value="InterPro"/>
</dbReference>
<dbReference type="InterPro" id="IPR036162">
    <property type="entry name" value="Resolvase-like_N_sf"/>
</dbReference>
<dbReference type="CDD" id="cd03768">
    <property type="entry name" value="SR_ResInv"/>
    <property type="match status" value="1"/>
</dbReference>
<protein>
    <submittedName>
        <fullName evidence="2">Putative DNA-invertase from lambdoid prophage Rac</fullName>
    </submittedName>
</protein>
<evidence type="ECO:0000313" key="2">
    <source>
        <dbReference type="EMBL" id="ATB51906.1"/>
    </source>
</evidence>
<dbReference type="PANTHER" id="PTHR30461:SF19">
    <property type="entry name" value="SITE-SPECIFIC RECOMBINASE RESOLVASE FAMILY"/>
    <property type="match status" value="1"/>
</dbReference>
<geneLocation type="plasmid" evidence="2">
    <name>pVIM_Pse-KSS14</name>
</geneLocation>
<sequence length="218" mass="24233">MPKYYAYLRVSRDGQDPENQKYGLLEYANAKGFAPLQIEEEIASRAKDWRKRKLGAIIEKAERGDVLLTPEITRIAGSALAALEILKAASERGLIVHVTKQKIIMDGSLQSDIMATVLGLAAQIERHFIQARTTEALQVARERGKTLGRPKGSKSSALKLDSRIDEVQAYVNLGLPQSRAAELLGVSPHTLRLFIKRRNIKPTNTRPTITMPGREQHA</sequence>
<dbReference type="InterPro" id="IPR050639">
    <property type="entry name" value="SSR_resolvase"/>
</dbReference>
<dbReference type="InterPro" id="IPR006119">
    <property type="entry name" value="Resolv_N"/>
</dbReference>
<dbReference type="Pfam" id="PF00239">
    <property type="entry name" value="Resolvase"/>
    <property type="match status" value="1"/>
</dbReference>
<dbReference type="Gene3D" id="3.40.50.1390">
    <property type="entry name" value="Resolvase, N-terminal catalytic domain"/>
    <property type="match status" value="1"/>
</dbReference>
<organism evidence="2">
    <name type="scientific">Pseudomonas putida</name>
    <name type="common">Arthrobacter siderocapsulatus</name>
    <dbReference type="NCBI Taxonomy" id="303"/>
    <lineage>
        <taxon>Bacteria</taxon>
        <taxon>Pseudomonadati</taxon>
        <taxon>Pseudomonadota</taxon>
        <taxon>Gammaproteobacteria</taxon>
        <taxon>Pseudomonadales</taxon>
        <taxon>Pseudomonadaceae</taxon>
        <taxon>Pseudomonas</taxon>
    </lineage>
</organism>
<proteinExistence type="predicted"/>
<reference evidence="2" key="1">
    <citation type="submission" date="2017-07" db="EMBL/GenBank/DDBJ databases">
        <title>Molecular diversity and dissemination of Pseudomonas putida group isolates carrying VIM-2 gene at a university hospital in Korea.</title>
        <authorList>
            <person name="Hong J.S."/>
            <person name="Yoon E.-J."/>
            <person name="Song W."/>
            <person name="Seo Y.B."/>
            <person name="Jeong S.H."/>
            <person name="Lee K."/>
        </authorList>
    </citation>
    <scope>NUCLEOTIDE SEQUENCE</scope>
    <source>
        <strain evidence="2">KSS14</strain>
        <plasmid evidence="2">pVIM_Pse-KSS14</plasmid>
    </source>
</reference>
<name>A0A290FUB0_PSEPU</name>
<evidence type="ECO:0000259" key="1">
    <source>
        <dbReference type="PROSITE" id="PS51736"/>
    </source>
</evidence>
<dbReference type="PROSITE" id="PS51736">
    <property type="entry name" value="RECOMBINASES_3"/>
    <property type="match status" value="1"/>
</dbReference>
<dbReference type="AlphaFoldDB" id="A0A290FUB0"/>
<dbReference type="EMBL" id="MF564291">
    <property type="protein sequence ID" value="ATB51906.1"/>
    <property type="molecule type" value="Genomic_DNA"/>
</dbReference>
<feature type="domain" description="Resolvase/invertase-type recombinase catalytic" evidence="1">
    <location>
        <begin position="3"/>
        <end position="144"/>
    </location>
</feature>